<dbReference type="Pfam" id="PF00022">
    <property type="entry name" value="Actin"/>
    <property type="match status" value="1"/>
</dbReference>
<name>B6JVH4_SCHJY</name>
<comment type="similarity">
    <text evidence="1">Belongs to the actin family.</text>
</comment>
<dbReference type="VEuPathDB" id="FungiDB:SJAG_05185"/>
<dbReference type="Gene3D" id="3.90.640.10">
    <property type="entry name" value="Actin, Chain A, domain 4"/>
    <property type="match status" value="1"/>
</dbReference>
<dbReference type="HOGENOM" id="CLU_727923_0_0_1"/>
<dbReference type="PANTHER" id="PTHR11937">
    <property type="entry name" value="ACTIN"/>
    <property type="match status" value="1"/>
</dbReference>
<organism evidence="2 4">
    <name type="scientific">Schizosaccharomyces japonicus (strain yFS275 / FY16936)</name>
    <name type="common">Fission yeast</name>
    <dbReference type="NCBI Taxonomy" id="402676"/>
    <lineage>
        <taxon>Eukaryota</taxon>
        <taxon>Fungi</taxon>
        <taxon>Dikarya</taxon>
        <taxon>Ascomycota</taxon>
        <taxon>Taphrinomycotina</taxon>
        <taxon>Schizosaccharomycetes</taxon>
        <taxon>Schizosaccharomycetales</taxon>
        <taxon>Schizosaccharomycetaceae</taxon>
        <taxon>Schizosaccharomyces</taxon>
    </lineage>
</organism>
<dbReference type="OMA" id="VIDIGWY"/>
<accession>B6JVH4</accession>
<proteinExistence type="inferred from homology"/>
<dbReference type="RefSeq" id="XP_002171668.1">
    <property type="nucleotide sequence ID" value="XM_002171632.1"/>
</dbReference>
<dbReference type="OrthoDB" id="337660at2759"/>
<evidence type="ECO:0000313" key="3">
    <source>
        <dbReference type="JaponicusDB" id="SJAG_05185"/>
    </source>
</evidence>
<evidence type="ECO:0000256" key="1">
    <source>
        <dbReference type="RuleBase" id="RU000487"/>
    </source>
</evidence>
<dbReference type="STRING" id="402676.B6JVH4"/>
<dbReference type="JaponicusDB" id="SJAG_05185">
    <property type="gene designation" value="arp10"/>
</dbReference>
<dbReference type="SMART" id="SM00268">
    <property type="entry name" value="ACTIN"/>
    <property type="match status" value="1"/>
</dbReference>
<dbReference type="Proteomes" id="UP000001744">
    <property type="component" value="Unassembled WGS sequence"/>
</dbReference>
<protein>
    <submittedName>
        <fullName evidence="2">Actin-like protein Arp10</fullName>
    </submittedName>
</protein>
<gene>
    <name evidence="3" type="primary">arp10</name>
    <name evidence="2" type="ORF">SJAG_05185</name>
</gene>
<dbReference type="eggNOG" id="ENOG502RS0F">
    <property type="taxonomic scope" value="Eukaryota"/>
</dbReference>
<dbReference type="InterPro" id="IPR043129">
    <property type="entry name" value="ATPase_NBD"/>
</dbReference>
<keyword evidence="4" id="KW-1185">Reference proteome</keyword>
<dbReference type="GeneID" id="7049534"/>
<evidence type="ECO:0000313" key="4">
    <source>
        <dbReference type="Proteomes" id="UP000001744"/>
    </source>
</evidence>
<dbReference type="InterPro" id="IPR004000">
    <property type="entry name" value="Actin"/>
</dbReference>
<dbReference type="AlphaFoldDB" id="B6JVH4"/>
<evidence type="ECO:0000313" key="2">
    <source>
        <dbReference type="EMBL" id="EEB05375.1"/>
    </source>
</evidence>
<dbReference type="EMBL" id="KE651166">
    <property type="protein sequence ID" value="EEB05375.1"/>
    <property type="molecule type" value="Genomic_DNA"/>
</dbReference>
<dbReference type="Gene3D" id="3.30.420.40">
    <property type="match status" value="2"/>
</dbReference>
<sequence length="384" mass="43380">MDLKQTNLSANHIQSRGRKVSNVAATVQLSDGPVVIEIAETFINVGIAGECLPRVQWTIDLSSNELTQTLLKIYREYLFLQPSFRPVILVESALNSLRVKYHLTDVLLKQLHIPDVYFLCTQLCSIVAAEEVTAIVIDVGWKETCILAVTDFFLHPKFIQTVHVGLKDVLLRFRSLLYQKNKNETMLENVNPVLLLPTLLQYGQVFHLQERQPYPLSPEQAHNSYCTHTDENSVLDYIIDGQRHSLQFSSVMTMAAVERVFEGWNALHLDIQEQSLPLVLHHFINNLSVDVRCTIQNRVLFTGMLANVPGWTRRFAEEMKVLGTEIRILSSKFPAHLSAWIGASLVGPLQQVISGTSTTESPFHLDRPSFLAGSLPPDWLSNSR</sequence>
<dbReference type="SUPFAM" id="SSF53067">
    <property type="entry name" value="Actin-like ATPase domain"/>
    <property type="match status" value="2"/>
</dbReference>
<reference evidence="2 4" key="1">
    <citation type="journal article" date="2011" name="Science">
        <title>Comparative functional genomics of the fission yeasts.</title>
        <authorList>
            <person name="Rhind N."/>
            <person name="Chen Z."/>
            <person name="Yassour M."/>
            <person name="Thompson D.A."/>
            <person name="Haas B.J."/>
            <person name="Habib N."/>
            <person name="Wapinski I."/>
            <person name="Roy S."/>
            <person name="Lin M.F."/>
            <person name="Heiman D.I."/>
            <person name="Young S.K."/>
            <person name="Furuya K."/>
            <person name="Guo Y."/>
            <person name="Pidoux A."/>
            <person name="Chen H.M."/>
            <person name="Robbertse B."/>
            <person name="Goldberg J.M."/>
            <person name="Aoki K."/>
            <person name="Bayne E.H."/>
            <person name="Berlin A.M."/>
            <person name="Desjardins C.A."/>
            <person name="Dobbs E."/>
            <person name="Dukaj L."/>
            <person name="Fan L."/>
            <person name="FitzGerald M.G."/>
            <person name="French C."/>
            <person name="Gujja S."/>
            <person name="Hansen K."/>
            <person name="Keifenheim D."/>
            <person name="Levin J.Z."/>
            <person name="Mosher R.A."/>
            <person name="Mueller C.A."/>
            <person name="Pfiffner J."/>
            <person name="Priest M."/>
            <person name="Russ C."/>
            <person name="Smialowska A."/>
            <person name="Swoboda P."/>
            <person name="Sykes S.M."/>
            <person name="Vaughn M."/>
            <person name="Vengrova S."/>
            <person name="Yoder R."/>
            <person name="Zeng Q."/>
            <person name="Allshire R."/>
            <person name="Baulcombe D."/>
            <person name="Birren B.W."/>
            <person name="Brown W."/>
            <person name="Ekwall K."/>
            <person name="Kellis M."/>
            <person name="Leatherwood J."/>
            <person name="Levin H."/>
            <person name="Margalit H."/>
            <person name="Martienssen R."/>
            <person name="Nieduszynski C.A."/>
            <person name="Spatafora J.W."/>
            <person name="Friedman N."/>
            <person name="Dalgaard J.Z."/>
            <person name="Baumann P."/>
            <person name="Niki H."/>
            <person name="Regev A."/>
            <person name="Nusbaum C."/>
        </authorList>
    </citation>
    <scope>NUCLEOTIDE SEQUENCE [LARGE SCALE GENOMIC DNA]</scope>
    <source>
        <strain evidence="4">yFS275 / FY16936</strain>
    </source>
</reference>